<accession>A0ABP7K3F6</accession>
<evidence type="ECO:0000256" key="1">
    <source>
        <dbReference type="ARBA" id="ARBA00023015"/>
    </source>
</evidence>
<dbReference type="CDD" id="cd06170">
    <property type="entry name" value="LuxR_C_like"/>
    <property type="match status" value="1"/>
</dbReference>
<dbReference type="InterPro" id="IPR016032">
    <property type="entry name" value="Sig_transdc_resp-reg_C-effctor"/>
</dbReference>
<evidence type="ECO:0000313" key="6">
    <source>
        <dbReference type="Proteomes" id="UP001501563"/>
    </source>
</evidence>
<evidence type="ECO:0000313" key="5">
    <source>
        <dbReference type="EMBL" id="GAA3864301.1"/>
    </source>
</evidence>
<keyword evidence="6" id="KW-1185">Reference proteome</keyword>
<comment type="caution">
    <text evidence="5">The sequence shown here is derived from an EMBL/GenBank/DDBJ whole genome shotgun (WGS) entry which is preliminary data.</text>
</comment>
<dbReference type="InterPro" id="IPR036388">
    <property type="entry name" value="WH-like_DNA-bd_sf"/>
</dbReference>
<proteinExistence type="predicted"/>
<name>A0ABP7K3F6_9ACTN</name>
<gene>
    <name evidence="5" type="ORF">GCM10022207_30590</name>
</gene>
<organism evidence="5 6">
    <name type="scientific">Streptomyces lannensis</name>
    <dbReference type="NCBI Taxonomy" id="766498"/>
    <lineage>
        <taxon>Bacteria</taxon>
        <taxon>Bacillati</taxon>
        <taxon>Actinomycetota</taxon>
        <taxon>Actinomycetes</taxon>
        <taxon>Kitasatosporales</taxon>
        <taxon>Streptomycetaceae</taxon>
        <taxon>Streptomyces</taxon>
    </lineage>
</organism>
<evidence type="ECO:0000259" key="4">
    <source>
        <dbReference type="PROSITE" id="PS50043"/>
    </source>
</evidence>
<keyword evidence="1" id="KW-0805">Transcription regulation</keyword>
<sequence>MRTGQERAYERMLSVAVAALQEREPERLWPLMASVLPGVCGGEALIYKLDEWNESSGTLGLSPGVAPAFDLLDEDSLGLLRAGYPFAHHYARGHGHAPVTARQAAGPDWSTSPTARLIHETIDADHVLAVPLPGTTAPITGCLIYRSGTDFDDDGIRFGQRLQPLLAAVEQHRQLLARWGHVVAAGDAPASPGELAADCDLTPRETTVLLLLGDALTAAAMGRRLGISDRTVHKHIEKIYRKLGTRDRLGTVLRAQQLGLLPRSTPPVAKTGRA</sequence>
<dbReference type="Pfam" id="PF00196">
    <property type="entry name" value="GerE"/>
    <property type="match status" value="1"/>
</dbReference>
<dbReference type="EMBL" id="BAAAZA010000007">
    <property type="protein sequence ID" value="GAA3864301.1"/>
    <property type="molecule type" value="Genomic_DNA"/>
</dbReference>
<dbReference type="PRINTS" id="PR00038">
    <property type="entry name" value="HTHLUXR"/>
</dbReference>
<dbReference type="PROSITE" id="PS50043">
    <property type="entry name" value="HTH_LUXR_2"/>
    <property type="match status" value="1"/>
</dbReference>
<dbReference type="SMART" id="SM00421">
    <property type="entry name" value="HTH_LUXR"/>
    <property type="match status" value="1"/>
</dbReference>
<evidence type="ECO:0000256" key="3">
    <source>
        <dbReference type="ARBA" id="ARBA00023163"/>
    </source>
</evidence>
<reference evidence="6" key="1">
    <citation type="journal article" date="2019" name="Int. J. Syst. Evol. Microbiol.">
        <title>The Global Catalogue of Microorganisms (GCM) 10K type strain sequencing project: providing services to taxonomists for standard genome sequencing and annotation.</title>
        <authorList>
            <consortium name="The Broad Institute Genomics Platform"/>
            <consortium name="The Broad Institute Genome Sequencing Center for Infectious Disease"/>
            <person name="Wu L."/>
            <person name="Ma J."/>
        </authorList>
    </citation>
    <scope>NUCLEOTIDE SEQUENCE [LARGE SCALE GENOMIC DNA]</scope>
    <source>
        <strain evidence="6">JCM 16578</strain>
    </source>
</reference>
<protein>
    <recommendedName>
        <fullName evidence="4">HTH luxR-type domain-containing protein</fullName>
    </recommendedName>
</protein>
<dbReference type="PANTHER" id="PTHR44688:SF16">
    <property type="entry name" value="DNA-BINDING TRANSCRIPTIONAL ACTIVATOR DEVR_DOSR"/>
    <property type="match status" value="1"/>
</dbReference>
<dbReference type="PANTHER" id="PTHR44688">
    <property type="entry name" value="DNA-BINDING TRANSCRIPTIONAL ACTIVATOR DEVR_DOSR"/>
    <property type="match status" value="1"/>
</dbReference>
<dbReference type="Proteomes" id="UP001501563">
    <property type="component" value="Unassembled WGS sequence"/>
</dbReference>
<dbReference type="Gene3D" id="1.10.10.10">
    <property type="entry name" value="Winged helix-like DNA-binding domain superfamily/Winged helix DNA-binding domain"/>
    <property type="match status" value="1"/>
</dbReference>
<evidence type="ECO:0000256" key="2">
    <source>
        <dbReference type="ARBA" id="ARBA00023125"/>
    </source>
</evidence>
<dbReference type="InterPro" id="IPR000792">
    <property type="entry name" value="Tscrpt_reg_LuxR_C"/>
</dbReference>
<dbReference type="SUPFAM" id="SSF46894">
    <property type="entry name" value="C-terminal effector domain of the bipartite response regulators"/>
    <property type="match status" value="1"/>
</dbReference>
<feature type="domain" description="HTH luxR-type" evidence="4">
    <location>
        <begin position="194"/>
        <end position="259"/>
    </location>
</feature>
<keyword evidence="2" id="KW-0238">DNA-binding</keyword>
<keyword evidence="3" id="KW-0804">Transcription</keyword>